<proteinExistence type="predicted"/>
<keyword evidence="2" id="KW-1185">Reference proteome</keyword>
<dbReference type="AlphaFoldDB" id="A0A9P8ACA6"/>
<gene>
    <name evidence="1" type="ORF">E1B28_004058</name>
</gene>
<protein>
    <submittedName>
        <fullName evidence="1">Uncharacterized protein</fullName>
    </submittedName>
</protein>
<accession>A0A9P8ACA6</accession>
<name>A0A9P8ACA6_9AGAR</name>
<evidence type="ECO:0000313" key="2">
    <source>
        <dbReference type="Proteomes" id="UP001049176"/>
    </source>
</evidence>
<dbReference type="Proteomes" id="UP001049176">
    <property type="component" value="Chromosome 2"/>
</dbReference>
<dbReference type="OrthoDB" id="3224367at2759"/>
<dbReference type="KEGG" id="more:E1B28_004058"/>
<comment type="caution">
    <text evidence="1">The sequence shown here is derived from an EMBL/GenBank/DDBJ whole genome shotgun (WGS) entry which is preliminary data.</text>
</comment>
<dbReference type="GeneID" id="66073134"/>
<dbReference type="EMBL" id="CM032182">
    <property type="protein sequence ID" value="KAG7096642.1"/>
    <property type="molecule type" value="Genomic_DNA"/>
</dbReference>
<dbReference type="RefSeq" id="XP_043013112.1">
    <property type="nucleotide sequence ID" value="XM_043148513.1"/>
</dbReference>
<reference evidence="1" key="1">
    <citation type="journal article" date="2021" name="Genome Biol. Evol.">
        <title>The assembled and annotated genome of the fairy-ring fungus Marasmius oreades.</title>
        <authorList>
            <person name="Hiltunen M."/>
            <person name="Ament-Velasquez S.L."/>
            <person name="Johannesson H."/>
        </authorList>
    </citation>
    <scope>NUCLEOTIDE SEQUENCE</scope>
    <source>
        <strain evidence="1">03SP1</strain>
    </source>
</reference>
<organism evidence="1 2">
    <name type="scientific">Marasmius oreades</name>
    <name type="common">fairy-ring Marasmius</name>
    <dbReference type="NCBI Taxonomy" id="181124"/>
    <lineage>
        <taxon>Eukaryota</taxon>
        <taxon>Fungi</taxon>
        <taxon>Dikarya</taxon>
        <taxon>Basidiomycota</taxon>
        <taxon>Agaricomycotina</taxon>
        <taxon>Agaricomycetes</taxon>
        <taxon>Agaricomycetidae</taxon>
        <taxon>Agaricales</taxon>
        <taxon>Marasmiineae</taxon>
        <taxon>Marasmiaceae</taxon>
        <taxon>Marasmius</taxon>
    </lineage>
</organism>
<sequence length="239" mass="25887">MPSLFPNEYPSLPQFSSLLVKGSHHPTAPLHLALSHLALSSESTALILSSSSIHLNLALRQYNDDWLATHSGHGDLAAVSSRVQIFYPPTPAHLVFLLSTFHVVDSSANSDDLASSKSVLACPPALIVLHELSSYFLRDVQEHPTSHSWTVSSYLNLVAQTASLISFLSPTKAGSTPSTVLALFDSRIDEMKLPVLRHPSSGNERPSIAAPDLARSPRVEEVAPLVQNYFQWTAVFSSG</sequence>
<evidence type="ECO:0000313" key="1">
    <source>
        <dbReference type="EMBL" id="KAG7096642.1"/>
    </source>
</evidence>